<organism evidence="2 3">
    <name type="scientific">Blastopirellula marina</name>
    <dbReference type="NCBI Taxonomy" id="124"/>
    <lineage>
        <taxon>Bacteria</taxon>
        <taxon>Pseudomonadati</taxon>
        <taxon>Planctomycetota</taxon>
        <taxon>Planctomycetia</taxon>
        <taxon>Pirellulales</taxon>
        <taxon>Pirellulaceae</taxon>
        <taxon>Blastopirellula</taxon>
    </lineage>
</organism>
<evidence type="ECO:0000313" key="2">
    <source>
        <dbReference type="EMBL" id="PQO41047.1"/>
    </source>
</evidence>
<protein>
    <recommendedName>
        <fullName evidence="1">Cytochrome c-552/4 domain-containing protein</fullName>
    </recommendedName>
</protein>
<feature type="domain" description="Cytochrome c-552/4" evidence="1">
    <location>
        <begin position="314"/>
        <end position="381"/>
    </location>
</feature>
<dbReference type="InterPro" id="IPR023155">
    <property type="entry name" value="Cyt_c-552/4"/>
</dbReference>
<evidence type="ECO:0000259" key="1">
    <source>
        <dbReference type="Pfam" id="PF13435"/>
    </source>
</evidence>
<sequence length="433" mass="46342">MGGSSGCDHTNRADDKPSLVVVSGDTAGWIVPCGCTTNQSGGLLRRGSYLQQLSEQANILYLDAGGALHGTSPYDVAKFEAILQGEQTMGITLHNIGSAEASLGADQLRRIEESLGDEPLFLSANTRDSAGQSLGIPSKIVNVGSRRVLVIGVLSPSFATEEVRIGPPQKAILDELARSKEEGGHDVSIVLAYLPEEELRELASQLPEVDAVIGGPTGQAIAPEPSGPLLLASATNKGKFLITLTLPSIATPKLTGQVIEMTEEFAGAQSQQENLDRFYKELAARDFTPEETSFEPAWSAGGASAHRVAGSKSCRKCHQADCDVWEHSAHSHAWQTLQKTGSQVDSYCQQCHVTGFGVPGGFVSAKRSPDRVNVGCESCHGPSQQHVEQPEVHTFHFKNAVSTCVRCHDPENSPQFDYGTYWPRIEHGTKGTL</sequence>
<dbReference type="GO" id="GO:0009166">
    <property type="term" value="P:nucleotide catabolic process"/>
    <property type="evidence" value="ECO:0007669"/>
    <property type="project" value="InterPro"/>
</dbReference>
<dbReference type="PANTHER" id="PTHR11575">
    <property type="entry name" value="5'-NUCLEOTIDASE-RELATED"/>
    <property type="match status" value="1"/>
</dbReference>
<comment type="caution">
    <text evidence="2">The sequence shown here is derived from an EMBL/GenBank/DDBJ whole genome shotgun (WGS) entry which is preliminary data.</text>
</comment>
<dbReference type="InterPro" id="IPR006179">
    <property type="entry name" value="5_nucleotidase/apyrase"/>
</dbReference>
<dbReference type="Gene3D" id="3.60.21.10">
    <property type="match status" value="1"/>
</dbReference>
<dbReference type="AlphaFoldDB" id="A0A2S8G9E2"/>
<dbReference type="Proteomes" id="UP000239388">
    <property type="component" value="Unassembled WGS sequence"/>
</dbReference>
<dbReference type="PANTHER" id="PTHR11575:SF24">
    <property type="entry name" value="5'-NUCLEOTIDASE"/>
    <property type="match status" value="1"/>
</dbReference>
<dbReference type="GO" id="GO:0016787">
    <property type="term" value="F:hydrolase activity"/>
    <property type="evidence" value="ECO:0007669"/>
    <property type="project" value="InterPro"/>
</dbReference>
<dbReference type="EMBL" id="PUIB01000006">
    <property type="protein sequence ID" value="PQO41047.1"/>
    <property type="molecule type" value="Genomic_DNA"/>
</dbReference>
<evidence type="ECO:0000313" key="3">
    <source>
        <dbReference type="Proteomes" id="UP000239388"/>
    </source>
</evidence>
<accession>A0A2S8G9E2</accession>
<name>A0A2S8G9E2_9BACT</name>
<dbReference type="Pfam" id="PF13435">
    <property type="entry name" value="Cytochrome_C554"/>
    <property type="match status" value="1"/>
</dbReference>
<gene>
    <name evidence="2" type="ORF">C5Y98_03530</name>
</gene>
<proteinExistence type="predicted"/>
<reference evidence="2 3" key="1">
    <citation type="submission" date="2018-02" db="EMBL/GenBank/DDBJ databases">
        <title>Comparative genomes isolates from brazilian mangrove.</title>
        <authorList>
            <person name="Araujo J.E."/>
            <person name="Taketani R.G."/>
            <person name="Silva M.C.P."/>
            <person name="Loureco M.V."/>
            <person name="Andreote F.D."/>
        </authorList>
    </citation>
    <scope>NUCLEOTIDE SEQUENCE [LARGE SCALE GENOMIC DNA]</scope>
    <source>
        <strain evidence="2 3">NAP PRIS-MGV</strain>
    </source>
</reference>
<dbReference type="Gene3D" id="1.10.1130.10">
    <property type="entry name" value="Flavocytochrome C3, Chain A"/>
    <property type="match status" value="1"/>
</dbReference>
<dbReference type="SUPFAM" id="SSF48695">
    <property type="entry name" value="Multiheme cytochromes"/>
    <property type="match status" value="1"/>
</dbReference>
<dbReference type="SUPFAM" id="SSF56300">
    <property type="entry name" value="Metallo-dependent phosphatases"/>
    <property type="match status" value="1"/>
</dbReference>
<dbReference type="InterPro" id="IPR036280">
    <property type="entry name" value="Multihaem_cyt_sf"/>
</dbReference>
<dbReference type="InterPro" id="IPR029052">
    <property type="entry name" value="Metallo-depent_PP-like"/>
</dbReference>